<dbReference type="GO" id="GO:0030527">
    <property type="term" value="F:structural constituent of chromatin"/>
    <property type="evidence" value="ECO:0007669"/>
    <property type="project" value="InterPro"/>
</dbReference>
<feature type="region of interest" description="Disordered" evidence="7">
    <location>
        <begin position="1"/>
        <end position="25"/>
    </location>
</feature>
<dbReference type="Gene3D" id="1.10.20.10">
    <property type="entry name" value="Histone, subunit A"/>
    <property type="match status" value="1"/>
</dbReference>
<feature type="domain" description="Histone H2A C-terminal" evidence="9">
    <location>
        <begin position="103"/>
        <end position="133"/>
    </location>
</feature>
<evidence type="ECO:0000313" key="10">
    <source>
        <dbReference type="EMBL" id="TFJ96982.1"/>
    </source>
</evidence>
<evidence type="ECO:0000313" key="11">
    <source>
        <dbReference type="Proteomes" id="UP000297703"/>
    </source>
</evidence>
<evidence type="ECO:0000256" key="7">
    <source>
        <dbReference type="SAM" id="MobiDB-lite"/>
    </source>
</evidence>
<protein>
    <recommendedName>
        <fullName evidence="6">Histone H2A</fullName>
    </recommendedName>
</protein>
<dbReference type="InterPro" id="IPR032454">
    <property type="entry name" value="Histone_H2A_C"/>
</dbReference>
<keyword evidence="2 6" id="KW-0158">Chromosome</keyword>
<dbReference type="Pfam" id="PF00125">
    <property type="entry name" value="Histone"/>
    <property type="match status" value="1"/>
</dbReference>
<comment type="caution">
    <text evidence="10">The sequence shown here is derived from an EMBL/GenBank/DDBJ whole genome shotgun (WGS) entry which is preliminary data.</text>
</comment>
<reference evidence="10 11" key="2">
    <citation type="submission" date="2019-04" db="EMBL/GenBank/DDBJ databases">
        <title>The genome sequence of big-headed turtle.</title>
        <authorList>
            <person name="Gong S."/>
        </authorList>
    </citation>
    <scope>NUCLEOTIDE SEQUENCE [LARGE SCALE GENOMIC DNA]</scope>
    <source>
        <strain evidence="10">DO16091913</strain>
        <tissue evidence="10">Muscle</tissue>
    </source>
</reference>
<dbReference type="InterPro" id="IPR007125">
    <property type="entry name" value="H2A/H2B/H3"/>
</dbReference>
<feature type="domain" description="Core Histone H2A/H2B/H3" evidence="8">
    <location>
        <begin position="16"/>
        <end position="99"/>
    </location>
</feature>
<evidence type="ECO:0000259" key="8">
    <source>
        <dbReference type="Pfam" id="PF00125"/>
    </source>
</evidence>
<evidence type="ECO:0000256" key="3">
    <source>
        <dbReference type="ARBA" id="ARBA00022843"/>
    </source>
</evidence>
<dbReference type="AlphaFoldDB" id="A0A4D9DQ84"/>
<dbReference type="FunFam" id="1.10.20.10:FF:000093">
    <property type="entry name" value="Histone H2A"/>
    <property type="match status" value="1"/>
</dbReference>
<accession>A0A4D9DQ84</accession>
<dbReference type="CDD" id="cd00074">
    <property type="entry name" value="HFD_H2A"/>
    <property type="match status" value="1"/>
</dbReference>
<proteinExistence type="inferred from homology"/>
<dbReference type="InterPro" id="IPR009072">
    <property type="entry name" value="Histone-fold"/>
</dbReference>
<comment type="subcellular location">
    <subcellularLocation>
        <location evidence="1">Chromosome</location>
    </subcellularLocation>
    <subcellularLocation>
        <location evidence="6">Nucleus</location>
    </subcellularLocation>
</comment>
<gene>
    <name evidence="10" type="ORF">DR999_PMT21202</name>
</gene>
<keyword evidence="5 6" id="KW-0544">Nucleosome core</keyword>
<keyword evidence="11" id="KW-1185">Reference proteome</keyword>
<keyword evidence="4 6" id="KW-0238">DNA-binding</keyword>
<dbReference type="STRING" id="55544.A0A4D9DQ84"/>
<dbReference type="Pfam" id="PF16211">
    <property type="entry name" value="Histone_H2A_C"/>
    <property type="match status" value="1"/>
</dbReference>
<dbReference type="GO" id="GO:0005634">
    <property type="term" value="C:nucleus"/>
    <property type="evidence" value="ECO:0007669"/>
    <property type="project" value="UniProtKB-SubCell"/>
</dbReference>
<reference evidence="10 11" key="1">
    <citation type="submission" date="2019-04" db="EMBL/GenBank/DDBJ databases">
        <title>Draft genome of the big-headed turtle Platysternon megacephalum.</title>
        <authorList>
            <person name="Gong S."/>
        </authorList>
    </citation>
    <scope>NUCLEOTIDE SEQUENCE [LARGE SCALE GENOMIC DNA]</scope>
    <source>
        <strain evidence="10">DO16091913</strain>
        <tissue evidence="10">Muscle</tissue>
    </source>
</reference>
<dbReference type="GO" id="GO:0000786">
    <property type="term" value="C:nucleosome"/>
    <property type="evidence" value="ECO:0007669"/>
    <property type="project" value="UniProtKB-KW"/>
</dbReference>
<evidence type="ECO:0000256" key="1">
    <source>
        <dbReference type="ARBA" id="ARBA00004286"/>
    </source>
</evidence>
<dbReference type="SUPFAM" id="SSF47113">
    <property type="entry name" value="Histone-fold"/>
    <property type="match status" value="1"/>
</dbReference>
<evidence type="ECO:0000259" key="9">
    <source>
        <dbReference type="Pfam" id="PF16211"/>
    </source>
</evidence>
<evidence type="ECO:0000256" key="5">
    <source>
        <dbReference type="ARBA" id="ARBA00023269"/>
    </source>
</evidence>
<dbReference type="GO" id="GO:0046982">
    <property type="term" value="F:protein heterodimerization activity"/>
    <property type="evidence" value="ECO:0007669"/>
    <property type="project" value="InterPro"/>
</dbReference>
<dbReference type="EMBL" id="QXTE01000548">
    <property type="protein sequence ID" value="TFJ96982.1"/>
    <property type="molecule type" value="Genomic_DNA"/>
</dbReference>
<dbReference type="InterPro" id="IPR002119">
    <property type="entry name" value="Histone_H2A"/>
</dbReference>
<dbReference type="PANTHER" id="PTHR23430">
    <property type="entry name" value="HISTONE H2A"/>
    <property type="match status" value="1"/>
</dbReference>
<dbReference type="SMART" id="SM00414">
    <property type="entry name" value="H2A"/>
    <property type="match status" value="1"/>
</dbReference>
<name>A0A4D9DQ84_9SAUR</name>
<evidence type="ECO:0000256" key="4">
    <source>
        <dbReference type="ARBA" id="ARBA00023125"/>
    </source>
</evidence>
<comment type="similarity">
    <text evidence="6">Belongs to the histone H2A family.</text>
</comment>
<keyword evidence="6" id="KW-0539">Nucleus</keyword>
<comment type="subunit">
    <text evidence="6">The nucleosome is a histone octamer containing two molecules each of H2A, H2B, H3 and H4 assembled in one H3-H4 heterotetramer and two H2A-H2B heterodimers. The octamer wraps approximately 147 bp of DNA.</text>
</comment>
<dbReference type="OrthoDB" id="9421954at2759"/>
<evidence type="ECO:0000256" key="2">
    <source>
        <dbReference type="ARBA" id="ARBA00022454"/>
    </source>
</evidence>
<evidence type="ECO:0000256" key="6">
    <source>
        <dbReference type="RuleBase" id="RU003767"/>
    </source>
</evidence>
<sequence>MSETESESESEHSGETSNSKEAKAKITRSSRAGLLFSVSRIDRLLRKGQFADRVGAGAPVYMAAVLQYLTHEIVDIAGEVAARSKKRRISPRHLHLAIHSDSELKKLLGGVTISQGGVLPLNQPVILPSKKRNGRRAVKRRIAPAPVPVK</sequence>
<dbReference type="GO" id="GO:0003677">
    <property type="term" value="F:DNA binding"/>
    <property type="evidence" value="ECO:0007669"/>
    <property type="project" value="UniProtKB-KW"/>
</dbReference>
<keyword evidence="3" id="KW-0832">Ubl conjugation</keyword>
<dbReference type="Proteomes" id="UP000297703">
    <property type="component" value="Unassembled WGS sequence"/>
</dbReference>
<organism evidence="10 11">
    <name type="scientific">Platysternon megacephalum</name>
    <name type="common">big-headed turtle</name>
    <dbReference type="NCBI Taxonomy" id="55544"/>
    <lineage>
        <taxon>Eukaryota</taxon>
        <taxon>Metazoa</taxon>
        <taxon>Chordata</taxon>
        <taxon>Craniata</taxon>
        <taxon>Vertebrata</taxon>
        <taxon>Euteleostomi</taxon>
        <taxon>Archelosauria</taxon>
        <taxon>Testudinata</taxon>
        <taxon>Testudines</taxon>
        <taxon>Cryptodira</taxon>
        <taxon>Durocryptodira</taxon>
        <taxon>Testudinoidea</taxon>
        <taxon>Platysternidae</taxon>
        <taxon>Platysternon</taxon>
    </lineage>
</organism>
<feature type="compositionally biased region" description="Basic and acidic residues" evidence="7">
    <location>
        <begin position="9"/>
        <end position="24"/>
    </location>
</feature>
<dbReference type="PRINTS" id="PR00620">
    <property type="entry name" value="HISTONEH2A"/>
</dbReference>